<sequence>MHNAGWRMPASKRRRGGEPAKSLADLKHLRKLADQAARQAEADQAATDARRAASTGRDSSSKQTLPVAAPNWEATLSPEDVQLFRRSMRTVTRIKDPGRLVLPPVSSATAELLRQRRARALGQQADPLPTVSDLFSPGSLDTDDTRFLRSGHGPDLIKGLKRGKWPVGATLDLHGNTLDEARDRLDGFLQSCLTHHIKCVRIVHGKGYGSRDGQPVLKQTLRRWLTQFSFVVAYIESGEHDGGAGAVDVLLKSAERNP</sequence>
<dbReference type="SUPFAM" id="SSF160443">
    <property type="entry name" value="SMR domain-like"/>
    <property type="match status" value="1"/>
</dbReference>
<dbReference type="InterPro" id="IPR036063">
    <property type="entry name" value="Smr_dom_sf"/>
</dbReference>
<dbReference type="OrthoDB" id="9808881at2"/>
<evidence type="ECO:0000256" key="1">
    <source>
        <dbReference type="SAM" id="MobiDB-lite"/>
    </source>
</evidence>
<name>A0A410G8P0_9BURK</name>
<dbReference type="EMBL" id="CP022987">
    <property type="protein sequence ID" value="QAA92684.1"/>
    <property type="molecule type" value="Genomic_DNA"/>
</dbReference>
<dbReference type="PANTHER" id="PTHR35562:SF2">
    <property type="entry name" value="DNA ENDONUCLEASE SMRA-RELATED"/>
    <property type="match status" value="1"/>
</dbReference>
<dbReference type="PANTHER" id="PTHR35562">
    <property type="entry name" value="DNA ENDONUCLEASE SMRA-RELATED"/>
    <property type="match status" value="1"/>
</dbReference>
<dbReference type="PROSITE" id="PS50828">
    <property type="entry name" value="SMR"/>
    <property type="match status" value="1"/>
</dbReference>
<feature type="domain" description="Smr" evidence="2">
    <location>
        <begin position="171"/>
        <end position="252"/>
    </location>
</feature>
<dbReference type="InterPro" id="IPR002625">
    <property type="entry name" value="Smr_dom"/>
</dbReference>
<feature type="compositionally biased region" description="Basic and acidic residues" evidence="1">
    <location>
        <begin position="24"/>
        <end position="33"/>
    </location>
</feature>
<dbReference type="Gene3D" id="3.30.1370.110">
    <property type="match status" value="1"/>
</dbReference>
<organism evidence="3 4">
    <name type="scientific">Pollutimonas thiosulfatoxidans</name>
    <dbReference type="NCBI Taxonomy" id="2028345"/>
    <lineage>
        <taxon>Bacteria</taxon>
        <taxon>Pseudomonadati</taxon>
        <taxon>Pseudomonadota</taxon>
        <taxon>Betaproteobacteria</taxon>
        <taxon>Burkholderiales</taxon>
        <taxon>Alcaligenaceae</taxon>
        <taxon>Pollutimonas</taxon>
    </lineage>
</organism>
<accession>A0A410G8P0</accession>
<evidence type="ECO:0000313" key="3">
    <source>
        <dbReference type="EMBL" id="QAA92684.1"/>
    </source>
</evidence>
<dbReference type="AlphaFoldDB" id="A0A410G8P0"/>
<evidence type="ECO:0000313" key="4">
    <source>
        <dbReference type="Proteomes" id="UP000283474"/>
    </source>
</evidence>
<gene>
    <name evidence="3" type="ORF">CKA81_01620</name>
</gene>
<dbReference type="Pfam" id="PF01713">
    <property type="entry name" value="Smr"/>
    <property type="match status" value="1"/>
</dbReference>
<keyword evidence="4" id="KW-1185">Reference proteome</keyword>
<dbReference type="SMART" id="SM00463">
    <property type="entry name" value="SMR"/>
    <property type="match status" value="1"/>
</dbReference>
<feature type="compositionally biased region" description="Low complexity" evidence="1">
    <location>
        <begin position="34"/>
        <end position="47"/>
    </location>
</feature>
<protein>
    <recommendedName>
        <fullName evidence="2">Smr domain-containing protein</fullName>
    </recommendedName>
</protein>
<dbReference type="Proteomes" id="UP000283474">
    <property type="component" value="Chromosome"/>
</dbReference>
<feature type="region of interest" description="Disordered" evidence="1">
    <location>
        <begin position="1"/>
        <end position="68"/>
    </location>
</feature>
<reference evidence="3 4" key="1">
    <citation type="submission" date="2017-08" db="EMBL/GenBank/DDBJ databases">
        <authorList>
            <person name="Park S.-J."/>
            <person name="Kim H."/>
        </authorList>
    </citation>
    <scope>NUCLEOTIDE SEQUENCE [LARGE SCALE GENOMIC DNA]</scope>
    <source>
        <strain evidence="4">ye3</strain>
    </source>
</reference>
<evidence type="ECO:0000259" key="2">
    <source>
        <dbReference type="PROSITE" id="PS50828"/>
    </source>
</evidence>
<dbReference type="KEGG" id="pus:CKA81_01620"/>
<proteinExistence type="predicted"/>